<dbReference type="Pfam" id="PF13556">
    <property type="entry name" value="HTH_30"/>
    <property type="match status" value="1"/>
</dbReference>
<evidence type="ECO:0000259" key="1">
    <source>
        <dbReference type="Pfam" id="PF07905"/>
    </source>
</evidence>
<dbReference type="Gene3D" id="1.10.10.2840">
    <property type="entry name" value="PucR C-terminal helix-turn-helix domain"/>
    <property type="match status" value="1"/>
</dbReference>
<keyword evidence="5" id="KW-1185">Reference proteome</keyword>
<accession>A0A1L7CJJ1</accession>
<dbReference type="GeneID" id="82879331"/>
<reference evidence="3 5" key="1">
    <citation type="submission" date="2014-08" db="EMBL/GenBank/DDBJ databases">
        <title>Complete genome sequence of Corynebacterium flavescens OJ8(T)(=DSM 20296(T)), isolated from cheese.</title>
        <authorList>
            <person name="Ruckert C."/>
            <person name="Albersmeier A."/>
            <person name="Winkler A."/>
            <person name="Kalinowski J."/>
        </authorList>
    </citation>
    <scope>NUCLEOTIDE SEQUENCE [LARGE SCALE GENOMIC DNA]</scope>
    <source>
        <strain evidence="3 5">OJ8</strain>
    </source>
</reference>
<dbReference type="InterPro" id="IPR051448">
    <property type="entry name" value="CdaR-like_regulators"/>
</dbReference>
<dbReference type="InterPro" id="IPR012914">
    <property type="entry name" value="PucR_dom"/>
</dbReference>
<dbReference type="Proteomes" id="UP000315353">
    <property type="component" value="Unassembled WGS sequence"/>
</dbReference>
<proteinExistence type="predicted"/>
<evidence type="ECO:0000313" key="3">
    <source>
        <dbReference type="EMBL" id="APT85943.1"/>
    </source>
</evidence>
<evidence type="ECO:0000313" key="6">
    <source>
        <dbReference type="Proteomes" id="UP000315353"/>
    </source>
</evidence>
<sequence>MKSSSVTLRDILALPALMQAKTEVICGADRLDTPVRWVHVVDTARGAELLNGGELLLTSGIIFDRPPRQQRHLIDSFHRSGAVALLVEVGVQISQVPPAVVHRCQELGLPLIATYDEVKFVEITEAVHSELLHRQFEQVEALQRINSSFWGLMFNGAPPEQLVLHASRELELPVVLEDLNHRVVLYVEGHFLPSQLLSNWEAKSREWADSTRGVGLVADPVSVPDPHEPGVSWDFIDIQAQGNHWGRLFVRRTGERDSKATHIMRHASMSLAIERLSAHSPNSWIDLRERMGLDRLLHHRFTTVTGQKTVLESNGFRTDGRRVIALEVRSATEGEPTLDQVRGALLRIGPDTDVLVAPQESDATRIVGAVSVDPHRYQVGELKRRMLAEFEALGVALNVTVAVGLEGPIDLGAALHQLAKIDEELPATGVNFRVMTREKLEGVLHKLHDDVNVQAFSESLLTPLLLHDQRNTGDLLPTARAIVDYPTSRSAAAQVLHLSRTALYSRISTIERLLSMDLNNGKEFFALSLAVRAYFGE</sequence>
<evidence type="ECO:0000259" key="2">
    <source>
        <dbReference type="Pfam" id="PF13556"/>
    </source>
</evidence>
<dbReference type="EMBL" id="BJNB01000031">
    <property type="protein sequence ID" value="GEB98347.1"/>
    <property type="molecule type" value="Genomic_DNA"/>
</dbReference>
<dbReference type="KEGG" id="cfc:CFLV_01160"/>
<feature type="domain" description="PucR C-terminal helix-turn-helix" evidence="2">
    <location>
        <begin position="475"/>
        <end position="533"/>
    </location>
</feature>
<dbReference type="EMBL" id="CP009246">
    <property type="protein sequence ID" value="APT85943.1"/>
    <property type="molecule type" value="Genomic_DNA"/>
</dbReference>
<dbReference type="Proteomes" id="UP000185479">
    <property type="component" value="Chromosome"/>
</dbReference>
<feature type="domain" description="Purine catabolism PurC-like" evidence="1">
    <location>
        <begin position="10"/>
        <end position="131"/>
    </location>
</feature>
<dbReference type="InterPro" id="IPR042070">
    <property type="entry name" value="PucR_C-HTH_sf"/>
</dbReference>
<dbReference type="InterPro" id="IPR025736">
    <property type="entry name" value="PucR_C-HTH_dom"/>
</dbReference>
<evidence type="ECO:0000313" key="4">
    <source>
        <dbReference type="EMBL" id="GEB98347.1"/>
    </source>
</evidence>
<dbReference type="RefSeq" id="WP_075728944.1">
    <property type="nucleotide sequence ID" value="NZ_BJNB01000031.1"/>
</dbReference>
<dbReference type="AlphaFoldDB" id="A0A1L7CJJ1"/>
<name>A0A1L7CJJ1_CORFL</name>
<reference evidence="4 6" key="2">
    <citation type="submission" date="2019-06" db="EMBL/GenBank/DDBJ databases">
        <title>Whole genome shotgun sequence of Corynebacterium flavescens NBRC 14136.</title>
        <authorList>
            <person name="Hosoyama A."/>
            <person name="Uohara A."/>
            <person name="Ohji S."/>
            <person name="Ichikawa N."/>
        </authorList>
    </citation>
    <scope>NUCLEOTIDE SEQUENCE [LARGE SCALE GENOMIC DNA]</scope>
    <source>
        <strain evidence="4 6">NBRC 14136</strain>
    </source>
</reference>
<organism evidence="3 5">
    <name type="scientific">Corynebacterium flavescens</name>
    <dbReference type="NCBI Taxonomy" id="28028"/>
    <lineage>
        <taxon>Bacteria</taxon>
        <taxon>Bacillati</taxon>
        <taxon>Actinomycetota</taxon>
        <taxon>Actinomycetes</taxon>
        <taxon>Mycobacteriales</taxon>
        <taxon>Corynebacteriaceae</taxon>
        <taxon>Corynebacterium</taxon>
    </lineage>
</organism>
<dbReference type="Pfam" id="PF07905">
    <property type="entry name" value="PucR"/>
    <property type="match status" value="1"/>
</dbReference>
<gene>
    <name evidence="4" type="ORF">CFL01nite_18420</name>
    <name evidence="3" type="ORF">CFLV_01160</name>
</gene>
<dbReference type="OrthoDB" id="2973014at2"/>
<dbReference type="PANTHER" id="PTHR33744:SF1">
    <property type="entry name" value="DNA-BINDING TRANSCRIPTIONAL ACTIVATOR ADER"/>
    <property type="match status" value="1"/>
</dbReference>
<evidence type="ECO:0000313" key="5">
    <source>
        <dbReference type="Proteomes" id="UP000185479"/>
    </source>
</evidence>
<dbReference type="STRING" id="28028.CFLV_01160"/>
<protein>
    <submittedName>
        <fullName evidence="3">Uncharacterized protein</fullName>
    </submittedName>
</protein>
<dbReference type="PANTHER" id="PTHR33744">
    <property type="entry name" value="CARBOHYDRATE DIACID REGULATOR"/>
    <property type="match status" value="1"/>
</dbReference>